<organism evidence="1 2">
    <name type="scientific">Flavobacterium zepuense</name>
    <dbReference type="NCBI Taxonomy" id="2593302"/>
    <lineage>
        <taxon>Bacteria</taxon>
        <taxon>Pseudomonadati</taxon>
        <taxon>Bacteroidota</taxon>
        <taxon>Flavobacteriia</taxon>
        <taxon>Flavobacteriales</taxon>
        <taxon>Flavobacteriaceae</taxon>
        <taxon>Flavobacterium</taxon>
    </lineage>
</organism>
<evidence type="ECO:0000313" key="2">
    <source>
        <dbReference type="Proteomes" id="UP000320643"/>
    </source>
</evidence>
<dbReference type="OrthoDB" id="796745at2"/>
<dbReference type="AlphaFoldDB" id="A0A552V1L3"/>
<dbReference type="EMBL" id="VJVZ01000006">
    <property type="protein sequence ID" value="TRW24373.1"/>
    <property type="molecule type" value="Genomic_DNA"/>
</dbReference>
<accession>A0A552V1L3</accession>
<dbReference type="Proteomes" id="UP000320643">
    <property type="component" value="Unassembled WGS sequence"/>
</dbReference>
<name>A0A552V1L3_9FLAO</name>
<gene>
    <name evidence="1" type="ORF">FMM05_11110</name>
</gene>
<proteinExistence type="predicted"/>
<dbReference type="RefSeq" id="WP_143373453.1">
    <property type="nucleotide sequence ID" value="NZ_VJVZ01000006.1"/>
</dbReference>
<evidence type="ECO:0000313" key="1">
    <source>
        <dbReference type="EMBL" id="TRW24373.1"/>
    </source>
</evidence>
<comment type="caution">
    <text evidence="1">The sequence shown here is derived from an EMBL/GenBank/DDBJ whole genome shotgun (WGS) entry which is preliminary data.</text>
</comment>
<reference evidence="1 2" key="1">
    <citation type="submission" date="2019-07" db="EMBL/GenBank/DDBJ databases">
        <title>Flavobacterium sp. nov., isolated from glacier ice.</title>
        <authorList>
            <person name="Liu Q."/>
            <person name="Xin Y.-H."/>
        </authorList>
    </citation>
    <scope>NUCLEOTIDE SEQUENCE [LARGE SCALE GENOMIC DNA]</scope>
    <source>
        <strain evidence="1 2">ZT4R6</strain>
    </source>
</reference>
<sequence length="97" mass="12097">MANFNKAALRYQYNWSEPFKNKRYLQFTDDDIIDRRNGYHTLDFINRFLTLHGLYTFDYFRKVEVMICRYMPEQLDTRGEMKDWLRKNWNTRLHGIM</sequence>
<keyword evidence="2" id="KW-1185">Reference proteome</keyword>
<protein>
    <submittedName>
        <fullName evidence="1">Uncharacterized protein</fullName>
    </submittedName>
</protein>